<dbReference type="AlphaFoldDB" id="A0ABD3P422"/>
<evidence type="ECO:0000256" key="2">
    <source>
        <dbReference type="SAM" id="Phobius"/>
    </source>
</evidence>
<feature type="transmembrane region" description="Helical" evidence="2">
    <location>
        <begin position="113"/>
        <end position="131"/>
    </location>
</feature>
<feature type="transmembrane region" description="Helical" evidence="2">
    <location>
        <begin position="205"/>
        <end position="223"/>
    </location>
</feature>
<feature type="compositionally biased region" description="Acidic residues" evidence="1">
    <location>
        <begin position="1"/>
        <end position="14"/>
    </location>
</feature>
<comment type="caution">
    <text evidence="3">The sequence shown here is derived from an EMBL/GenBank/DDBJ whole genome shotgun (WGS) entry which is preliminary data.</text>
</comment>
<reference evidence="3 4" key="1">
    <citation type="journal article" date="2020" name="G3 (Bethesda)">
        <title>Improved Reference Genome for Cyclotella cryptica CCMP332, a Model for Cell Wall Morphogenesis, Salinity Adaptation, and Lipid Production in Diatoms (Bacillariophyta).</title>
        <authorList>
            <person name="Roberts W.R."/>
            <person name="Downey K.M."/>
            <person name="Ruck E.C."/>
            <person name="Traller J.C."/>
            <person name="Alverson A.J."/>
        </authorList>
    </citation>
    <scope>NUCLEOTIDE SEQUENCE [LARGE SCALE GENOMIC DNA]</scope>
    <source>
        <strain evidence="3 4">CCMP332</strain>
    </source>
</reference>
<feature type="transmembrane region" description="Helical" evidence="2">
    <location>
        <begin position="235"/>
        <end position="255"/>
    </location>
</feature>
<accession>A0ABD3P422</accession>
<feature type="transmembrane region" description="Helical" evidence="2">
    <location>
        <begin position="53"/>
        <end position="72"/>
    </location>
</feature>
<feature type="transmembrane region" description="Helical" evidence="2">
    <location>
        <begin position="173"/>
        <end position="193"/>
    </location>
</feature>
<gene>
    <name evidence="3" type="ORF">HJC23_003121</name>
</gene>
<organism evidence="3 4">
    <name type="scientific">Cyclotella cryptica</name>
    <dbReference type="NCBI Taxonomy" id="29204"/>
    <lineage>
        <taxon>Eukaryota</taxon>
        <taxon>Sar</taxon>
        <taxon>Stramenopiles</taxon>
        <taxon>Ochrophyta</taxon>
        <taxon>Bacillariophyta</taxon>
        <taxon>Coscinodiscophyceae</taxon>
        <taxon>Thalassiosirophycidae</taxon>
        <taxon>Stephanodiscales</taxon>
        <taxon>Stephanodiscaceae</taxon>
        <taxon>Cyclotella</taxon>
    </lineage>
</organism>
<keyword evidence="2" id="KW-0472">Membrane</keyword>
<feature type="transmembrane region" description="Helical" evidence="2">
    <location>
        <begin position="78"/>
        <end position="101"/>
    </location>
</feature>
<protein>
    <submittedName>
        <fullName evidence="3">Uncharacterized protein</fullName>
    </submittedName>
</protein>
<feature type="transmembrane region" description="Helical" evidence="2">
    <location>
        <begin position="261"/>
        <end position="279"/>
    </location>
</feature>
<evidence type="ECO:0000313" key="4">
    <source>
        <dbReference type="Proteomes" id="UP001516023"/>
    </source>
</evidence>
<evidence type="ECO:0000313" key="3">
    <source>
        <dbReference type="EMBL" id="KAL3782965.1"/>
    </source>
</evidence>
<sequence>MDEENAETEQQEVDLNDKPAESPKAGKNGTGGLTTTAEVVEGTKAWFHEAKGFAYVELCSLVLMFACIGEFQGGSNGLSIYAIIVAVFSLAACLAIQTGEYIKPGTLDKHEKIVSLALLLWWAVGAWVITFKGPFLTTSNGYFAAWGGLLFTAKWALNIDTAQFTQLPYDRKLLLLLCVCGLIEVFATIQPIVDKTHLGRAAWGMTAGLITFLLCGFLFKGYVKVKFVVLKVTAAFLFAVWATVAGLLTFGGPFVNTGNGYFASWGGFLLSAMFGLELLSKEDEAI</sequence>
<dbReference type="EMBL" id="JABMIG020000271">
    <property type="protein sequence ID" value="KAL3782965.1"/>
    <property type="molecule type" value="Genomic_DNA"/>
</dbReference>
<proteinExistence type="predicted"/>
<name>A0ABD3P422_9STRA</name>
<keyword evidence="4" id="KW-1185">Reference proteome</keyword>
<evidence type="ECO:0000256" key="1">
    <source>
        <dbReference type="SAM" id="MobiDB-lite"/>
    </source>
</evidence>
<keyword evidence="2" id="KW-0812">Transmembrane</keyword>
<keyword evidence="2" id="KW-1133">Transmembrane helix</keyword>
<dbReference type="Proteomes" id="UP001516023">
    <property type="component" value="Unassembled WGS sequence"/>
</dbReference>
<feature type="transmembrane region" description="Helical" evidence="2">
    <location>
        <begin position="143"/>
        <end position="161"/>
    </location>
</feature>
<feature type="region of interest" description="Disordered" evidence="1">
    <location>
        <begin position="1"/>
        <end position="33"/>
    </location>
</feature>